<dbReference type="Proteomes" id="UP000199208">
    <property type="component" value="Unassembled WGS sequence"/>
</dbReference>
<keyword evidence="5" id="KW-0547">Nucleotide-binding</keyword>
<evidence type="ECO:0000256" key="7">
    <source>
        <dbReference type="ARBA" id="ARBA00022840"/>
    </source>
</evidence>
<dbReference type="OrthoDB" id="9808041at2"/>
<dbReference type="STRING" id="1120920.SAMN03080599_00874"/>
<dbReference type="PROSITE" id="PS00794">
    <property type="entry name" value="HPPK"/>
    <property type="match status" value="1"/>
</dbReference>
<evidence type="ECO:0000256" key="3">
    <source>
        <dbReference type="ARBA" id="ARBA00013253"/>
    </source>
</evidence>
<keyword evidence="8" id="KW-0289">Folate biosynthesis</keyword>
<dbReference type="GO" id="GO:0046654">
    <property type="term" value="P:tetrahydrofolate biosynthetic process"/>
    <property type="evidence" value="ECO:0007669"/>
    <property type="project" value="UniProtKB-UniPathway"/>
</dbReference>
<evidence type="ECO:0000313" key="11">
    <source>
        <dbReference type="Proteomes" id="UP000199208"/>
    </source>
</evidence>
<name>A0A1G5RUJ6_9FIRM</name>
<evidence type="ECO:0000256" key="8">
    <source>
        <dbReference type="ARBA" id="ARBA00022909"/>
    </source>
</evidence>
<evidence type="ECO:0000256" key="2">
    <source>
        <dbReference type="ARBA" id="ARBA00005051"/>
    </source>
</evidence>
<keyword evidence="7" id="KW-0067">ATP-binding</keyword>
<dbReference type="InterPro" id="IPR035907">
    <property type="entry name" value="Hppk_sf"/>
</dbReference>
<evidence type="ECO:0000256" key="5">
    <source>
        <dbReference type="ARBA" id="ARBA00022741"/>
    </source>
</evidence>
<dbReference type="UniPathway" id="UPA00077">
    <property type="reaction ID" value="UER00155"/>
</dbReference>
<dbReference type="GO" id="GO:0016301">
    <property type="term" value="F:kinase activity"/>
    <property type="evidence" value="ECO:0007669"/>
    <property type="project" value="UniProtKB-KW"/>
</dbReference>
<dbReference type="EMBL" id="FMWL01000003">
    <property type="protein sequence ID" value="SCZ77676.1"/>
    <property type="molecule type" value="Genomic_DNA"/>
</dbReference>
<keyword evidence="4" id="KW-0808">Transferase</keyword>
<evidence type="ECO:0000256" key="6">
    <source>
        <dbReference type="ARBA" id="ARBA00022777"/>
    </source>
</evidence>
<dbReference type="GO" id="GO:0003848">
    <property type="term" value="F:2-amino-4-hydroxy-6-hydroxymethyldihydropteridine diphosphokinase activity"/>
    <property type="evidence" value="ECO:0007669"/>
    <property type="project" value="UniProtKB-EC"/>
</dbReference>
<keyword evidence="11" id="KW-1185">Reference proteome</keyword>
<dbReference type="Gene3D" id="3.30.70.560">
    <property type="entry name" value="7,8-Dihydro-6-hydroxymethylpterin-pyrophosphokinase HPPK"/>
    <property type="match status" value="1"/>
</dbReference>
<dbReference type="InterPro" id="IPR000550">
    <property type="entry name" value="Hppk"/>
</dbReference>
<evidence type="ECO:0000313" key="10">
    <source>
        <dbReference type="EMBL" id="SCZ77676.1"/>
    </source>
</evidence>
<protein>
    <recommendedName>
        <fullName evidence="3">2-amino-4-hydroxy-6-hydroxymethyldihydropteridine diphosphokinase</fullName>
        <ecNumber evidence="3">2.7.6.3</ecNumber>
    </recommendedName>
</protein>
<gene>
    <name evidence="10" type="ORF">SAMN03080599_00874</name>
</gene>
<comment type="catalytic activity">
    <reaction evidence="1">
        <text>6-hydroxymethyl-7,8-dihydropterin + ATP = (7,8-dihydropterin-6-yl)methyl diphosphate + AMP + H(+)</text>
        <dbReference type="Rhea" id="RHEA:11412"/>
        <dbReference type="ChEBI" id="CHEBI:15378"/>
        <dbReference type="ChEBI" id="CHEBI:30616"/>
        <dbReference type="ChEBI" id="CHEBI:44841"/>
        <dbReference type="ChEBI" id="CHEBI:72950"/>
        <dbReference type="ChEBI" id="CHEBI:456215"/>
        <dbReference type="EC" id="2.7.6.3"/>
    </reaction>
</comment>
<proteinExistence type="predicted"/>
<dbReference type="PANTHER" id="PTHR43071:SF1">
    <property type="entry name" value="2-AMINO-4-HYDROXY-6-HYDROXYMETHYLDIHYDROPTERIDINE PYROPHOSPHOKINASE"/>
    <property type="match status" value="1"/>
</dbReference>
<dbReference type="SUPFAM" id="SSF55083">
    <property type="entry name" value="6-hydroxymethyl-7,8-dihydropterin pyrophosphokinase, HPPK"/>
    <property type="match status" value="1"/>
</dbReference>
<evidence type="ECO:0000256" key="4">
    <source>
        <dbReference type="ARBA" id="ARBA00022679"/>
    </source>
</evidence>
<dbReference type="GO" id="GO:0046656">
    <property type="term" value="P:folic acid biosynthetic process"/>
    <property type="evidence" value="ECO:0007669"/>
    <property type="project" value="UniProtKB-KW"/>
</dbReference>
<dbReference type="CDD" id="cd00483">
    <property type="entry name" value="HPPK"/>
    <property type="match status" value="1"/>
</dbReference>
<dbReference type="GO" id="GO:0005524">
    <property type="term" value="F:ATP binding"/>
    <property type="evidence" value="ECO:0007669"/>
    <property type="project" value="UniProtKB-KW"/>
</dbReference>
<evidence type="ECO:0000259" key="9">
    <source>
        <dbReference type="PROSITE" id="PS00794"/>
    </source>
</evidence>
<organism evidence="10 11">
    <name type="scientific">Acidaminobacter hydrogenoformans DSM 2784</name>
    <dbReference type="NCBI Taxonomy" id="1120920"/>
    <lineage>
        <taxon>Bacteria</taxon>
        <taxon>Bacillati</taxon>
        <taxon>Bacillota</taxon>
        <taxon>Clostridia</taxon>
        <taxon>Peptostreptococcales</taxon>
        <taxon>Acidaminobacteraceae</taxon>
        <taxon>Acidaminobacter</taxon>
    </lineage>
</organism>
<evidence type="ECO:0000256" key="1">
    <source>
        <dbReference type="ARBA" id="ARBA00000198"/>
    </source>
</evidence>
<dbReference type="EC" id="2.7.6.3" evidence="3"/>
<keyword evidence="6 10" id="KW-0418">Kinase</keyword>
<sequence>MARAFLGLGSNIGDKAENLQEAVRLIGADSRTRVVAKSSLYSTAPVGYLDQDDFVNGVVEVETTLSPEDLLALCQSVEQALRRVRLIRWGPRTIDVDVLLYEGFISSDPVLTLPHPRMHERGFVLVPLAELDPDLPVADKTVAEWLERLDVSDIIKLEVEA</sequence>
<dbReference type="NCBIfam" id="TIGR01498">
    <property type="entry name" value="folK"/>
    <property type="match status" value="1"/>
</dbReference>
<dbReference type="PANTHER" id="PTHR43071">
    <property type="entry name" value="2-AMINO-4-HYDROXY-6-HYDROXYMETHYLDIHYDROPTERIDINE PYROPHOSPHOKINASE"/>
    <property type="match status" value="1"/>
</dbReference>
<reference evidence="10 11" key="1">
    <citation type="submission" date="2016-10" db="EMBL/GenBank/DDBJ databases">
        <authorList>
            <person name="de Groot N.N."/>
        </authorList>
    </citation>
    <scope>NUCLEOTIDE SEQUENCE [LARGE SCALE GENOMIC DNA]</scope>
    <source>
        <strain evidence="10 11">DSM 2784</strain>
    </source>
</reference>
<dbReference type="AlphaFoldDB" id="A0A1G5RUJ6"/>
<accession>A0A1G5RUJ6</accession>
<dbReference type="RefSeq" id="WP_092589674.1">
    <property type="nucleotide sequence ID" value="NZ_FMWL01000003.1"/>
</dbReference>
<dbReference type="Pfam" id="PF01288">
    <property type="entry name" value="HPPK"/>
    <property type="match status" value="1"/>
</dbReference>
<comment type="pathway">
    <text evidence="2">Cofactor biosynthesis; tetrahydrofolate biosynthesis; 2-amino-4-hydroxy-6-hydroxymethyl-7,8-dihydropteridine diphosphate from 7,8-dihydroneopterin triphosphate: step 4/4.</text>
</comment>
<feature type="domain" description="7,8-dihydro-6-hydroxymethylpterin-pyrophosphokinase" evidence="9">
    <location>
        <begin position="88"/>
        <end position="99"/>
    </location>
</feature>